<organism evidence="2 3">
    <name type="scientific">Algoriphagus locisalis</name>
    <dbReference type="NCBI Taxonomy" id="305507"/>
    <lineage>
        <taxon>Bacteria</taxon>
        <taxon>Pseudomonadati</taxon>
        <taxon>Bacteroidota</taxon>
        <taxon>Cytophagia</taxon>
        <taxon>Cytophagales</taxon>
        <taxon>Cyclobacteriaceae</taxon>
        <taxon>Algoriphagus</taxon>
    </lineage>
</organism>
<dbReference type="AlphaFoldDB" id="A0A1I7CRK3"/>
<evidence type="ECO:0000256" key="1">
    <source>
        <dbReference type="SAM" id="MobiDB-lite"/>
    </source>
</evidence>
<gene>
    <name evidence="2" type="ORF">SAMN04489724_3361</name>
</gene>
<keyword evidence="3" id="KW-1185">Reference proteome</keyword>
<evidence type="ECO:0000313" key="3">
    <source>
        <dbReference type="Proteomes" id="UP000199673"/>
    </source>
</evidence>
<name>A0A1I7CRK3_9BACT</name>
<sequence>MNKNSFLDYYKTILEKVSFDRRLFSKEYSKAKQMLGASESRELDYWLKSKGLTQQLEAVSSQRTGAWGFSRQQKANNASAQTENSRSRLRQSS</sequence>
<feature type="region of interest" description="Disordered" evidence="1">
    <location>
        <begin position="70"/>
        <end position="93"/>
    </location>
</feature>
<evidence type="ECO:0000313" key="2">
    <source>
        <dbReference type="EMBL" id="SFU02081.1"/>
    </source>
</evidence>
<dbReference type="OrthoDB" id="840060at2"/>
<proteinExistence type="predicted"/>
<dbReference type="RefSeq" id="WP_091695605.1">
    <property type="nucleotide sequence ID" value="NZ_FPBF01000005.1"/>
</dbReference>
<accession>A0A1I7CRK3</accession>
<dbReference type="Proteomes" id="UP000199673">
    <property type="component" value="Unassembled WGS sequence"/>
</dbReference>
<protein>
    <submittedName>
        <fullName evidence="2">Uncharacterized protein</fullName>
    </submittedName>
</protein>
<reference evidence="3" key="1">
    <citation type="submission" date="2016-10" db="EMBL/GenBank/DDBJ databases">
        <authorList>
            <person name="Varghese N."/>
            <person name="Submissions S."/>
        </authorList>
    </citation>
    <scope>NUCLEOTIDE SEQUENCE [LARGE SCALE GENOMIC DNA]</scope>
    <source>
        <strain evidence="3">DSM 23445</strain>
    </source>
</reference>
<dbReference type="EMBL" id="FPBF01000005">
    <property type="protein sequence ID" value="SFU02081.1"/>
    <property type="molecule type" value="Genomic_DNA"/>
</dbReference>
<dbReference type="STRING" id="305507.SAMN04489724_3361"/>